<evidence type="ECO:0000313" key="3">
    <source>
        <dbReference type="Proteomes" id="UP000265354"/>
    </source>
</evidence>
<reference evidence="2 3" key="1">
    <citation type="submission" date="2018-07" db="EMBL/GenBank/DDBJ databases">
        <title>Whole Genome Shotgun Sequence of Streptomyces spongiicola strain 531S.</title>
        <authorList>
            <person name="Dohra H."/>
            <person name="Kodani S."/>
        </authorList>
    </citation>
    <scope>NUCLEOTIDE SEQUENCE [LARGE SCALE GENOMIC DNA]</scope>
    <source>
        <strain evidence="2 3">531S</strain>
    </source>
</reference>
<protein>
    <submittedName>
        <fullName evidence="2">Uncharacterized protein</fullName>
    </submittedName>
</protein>
<feature type="region of interest" description="Disordered" evidence="1">
    <location>
        <begin position="46"/>
        <end position="123"/>
    </location>
</feature>
<feature type="compositionally biased region" description="Basic and acidic residues" evidence="1">
    <location>
        <begin position="73"/>
        <end position="117"/>
    </location>
</feature>
<dbReference type="Proteomes" id="UP000265354">
    <property type="component" value="Unassembled WGS sequence"/>
</dbReference>
<dbReference type="EMBL" id="BGZL01000010">
    <property type="protein sequence ID" value="GBQ02229.1"/>
    <property type="molecule type" value="Genomic_DNA"/>
</dbReference>
<gene>
    <name evidence="2" type="ORF">SSP531S_36860</name>
</gene>
<evidence type="ECO:0000313" key="2">
    <source>
        <dbReference type="EMBL" id="GBQ02229.1"/>
    </source>
</evidence>
<accession>A0A388T0D1</accession>
<dbReference type="AlphaFoldDB" id="A0A388T0D1"/>
<sequence length="123" mass="12591">MHLIQIEALARPVPLLRLLARGGCAGGRSGLRIECGGHTGKVLLRPLRPPLGGAAQVGRLRRQDGTACGQQQRGREETGAEDPGAERAGVERAGAEKAGAERAEDPGAEETGAKDPGADDPGA</sequence>
<proteinExistence type="predicted"/>
<evidence type="ECO:0000256" key="1">
    <source>
        <dbReference type="SAM" id="MobiDB-lite"/>
    </source>
</evidence>
<organism evidence="2 3">
    <name type="scientific">Streptomyces spongiicola</name>
    <dbReference type="NCBI Taxonomy" id="1690221"/>
    <lineage>
        <taxon>Bacteria</taxon>
        <taxon>Bacillati</taxon>
        <taxon>Actinomycetota</taxon>
        <taxon>Actinomycetes</taxon>
        <taxon>Kitasatosporales</taxon>
        <taxon>Streptomycetaceae</taxon>
        <taxon>Streptomyces</taxon>
    </lineage>
</organism>
<comment type="caution">
    <text evidence="2">The sequence shown here is derived from an EMBL/GenBank/DDBJ whole genome shotgun (WGS) entry which is preliminary data.</text>
</comment>
<name>A0A388T0D1_9ACTN</name>